<dbReference type="KEGG" id="nbg:DV706_04085"/>
<accession>A0A4D6HKJ7</accession>
<dbReference type="EMBL" id="CP031305">
    <property type="protein sequence ID" value="QCC53736.1"/>
    <property type="molecule type" value="Genomic_DNA"/>
</dbReference>
<reference evidence="2 3" key="1">
    <citation type="journal article" date="2019" name="Nat. Commun.">
        <title>A new type of DNA phosphorothioation-based antiviral system in archaea.</title>
        <authorList>
            <person name="Xiong L."/>
            <person name="Liu S."/>
            <person name="Chen S."/>
            <person name="Xiao Y."/>
            <person name="Zhu B."/>
            <person name="Gao Y."/>
            <person name="Zhang Y."/>
            <person name="Chen B."/>
            <person name="Luo J."/>
            <person name="Deng Z."/>
            <person name="Chen X."/>
            <person name="Wang L."/>
            <person name="Chen S."/>
        </authorList>
    </citation>
    <scope>NUCLEOTIDE SEQUENCE [LARGE SCALE GENOMIC DNA]</scope>
    <source>
        <strain evidence="2 3">JCM 10635</strain>
    </source>
</reference>
<sequence length="210" mass="23085">MSSDVHSSGDNEQDTLENIPAEWYDAFSHSRRVRLLAILGASRTQLSVTELTTAIVENEPFDGSAEQARRDVRTSLHHNHLPRLADDGIITWDAEAGVELDAELPVDRTTLTSLLELCERENCARLLEALVHPTRLRVCSMVTDRDHPLSVETLASRLVSHDATSLSDSERATLSLYHTHLPLLADTGLLEFDPEAGVVTGHAPVPALVQ</sequence>
<protein>
    <submittedName>
        <fullName evidence="2">ArsR family transcriptional regulator</fullName>
    </submittedName>
</protein>
<gene>
    <name evidence="2" type="ORF">DV706_04085</name>
</gene>
<evidence type="ECO:0000313" key="2">
    <source>
        <dbReference type="EMBL" id="QCC53736.1"/>
    </source>
</evidence>
<feature type="domain" description="DUF7344" evidence="1">
    <location>
        <begin position="128"/>
        <end position="200"/>
    </location>
</feature>
<proteinExistence type="predicted"/>
<organism evidence="2 3">
    <name type="scientific">Natronorubrum bangense</name>
    <dbReference type="NCBI Taxonomy" id="61858"/>
    <lineage>
        <taxon>Archaea</taxon>
        <taxon>Methanobacteriati</taxon>
        <taxon>Methanobacteriota</taxon>
        <taxon>Stenosarchaea group</taxon>
        <taxon>Halobacteria</taxon>
        <taxon>Halobacteriales</taxon>
        <taxon>Natrialbaceae</taxon>
        <taxon>Natronorubrum</taxon>
    </lineage>
</organism>
<feature type="domain" description="DUF7344" evidence="1">
    <location>
        <begin position="24"/>
        <end position="98"/>
    </location>
</feature>
<dbReference type="Gene3D" id="1.10.10.10">
    <property type="entry name" value="Winged helix-like DNA-binding domain superfamily/Winged helix DNA-binding domain"/>
    <property type="match status" value="2"/>
</dbReference>
<dbReference type="InterPro" id="IPR036388">
    <property type="entry name" value="WH-like_DNA-bd_sf"/>
</dbReference>
<dbReference type="RefSeq" id="WP_006066409.1">
    <property type="nucleotide sequence ID" value="NZ_CP031305.1"/>
</dbReference>
<dbReference type="AlphaFoldDB" id="A0A4D6HKJ7"/>
<name>A0A4D6HKJ7_9EURY</name>
<dbReference type="GeneID" id="39850415"/>
<dbReference type="InterPro" id="IPR055768">
    <property type="entry name" value="DUF7344"/>
</dbReference>
<dbReference type="Pfam" id="PF24035">
    <property type="entry name" value="DUF7344"/>
    <property type="match status" value="2"/>
</dbReference>
<dbReference type="Proteomes" id="UP000296822">
    <property type="component" value="Chromosome"/>
</dbReference>
<evidence type="ECO:0000313" key="3">
    <source>
        <dbReference type="Proteomes" id="UP000296822"/>
    </source>
</evidence>
<evidence type="ECO:0000259" key="1">
    <source>
        <dbReference type="Pfam" id="PF24035"/>
    </source>
</evidence>